<dbReference type="OrthoDB" id="10051815at2759"/>
<dbReference type="InParanoid" id="B7P6S5"/>
<dbReference type="EMBL" id="ABJB010237035">
    <property type="status" value="NOT_ANNOTATED_CDS"/>
    <property type="molecule type" value="Genomic_DNA"/>
</dbReference>
<dbReference type="Proteomes" id="UP000001555">
    <property type="component" value="Unassembled WGS sequence"/>
</dbReference>
<dbReference type="VEuPathDB" id="VectorBase:ISCP_020655"/>
<feature type="transmembrane region" description="Helical" evidence="2">
    <location>
        <begin position="135"/>
        <end position="157"/>
    </location>
</feature>
<reference evidence="3 5" key="1">
    <citation type="submission" date="2008-03" db="EMBL/GenBank/DDBJ databases">
        <title>Annotation of Ixodes scapularis.</title>
        <authorList>
            <consortium name="Ixodes scapularis Genome Project Consortium"/>
            <person name="Caler E."/>
            <person name="Hannick L.I."/>
            <person name="Bidwell S."/>
            <person name="Joardar V."/>
            <person name="Thiagarajan M."/>
            <person name="Amedeo P."/>
            <person name="Galinsky K.J."/>
            <person name="Schobel S."/>
            <person name="Inman J."/>
            <person name="Hostetler J."/>
            <person name="Miller J."/>
            <person name="Hammond M."/>
            <person name="Megy K."/>
            <person name="Lawson D."/>
            <person name="Kodira C."/>
            <person name="Sutton G."/>
            <person name="Meyer J."/>
            <person name="Hill C.A."/>
            <person name="Birren B."/>
            <person name="Nene V."/>
            <person name="Collins F."/>
            <person name="Alarcon-Chaidez F."/>
            <person name="Wikel S."/>
            <person name="Strausberg R."/>
        </authorList>
    </citation>
    <scope>NUCLEOTIDE SEQUENCE [LARGE SCALE GENOMIC DNA]</scope>
    <source>
        <strain evidence="5">Wikel</strain>
        <strain evidence="3">Wikel colony</strain>
    </source>
</reference>
<sequence>MPRQPALSVQGSPRKKPFVPWSLGQAKPETTRSSVPKDYPDELSDTEIHNVKRFYLWPLSAFNFFLLLFSGLLFGAALYSLFDETSSPVTPPSTWLVLFIQNLDVLLLFATGFLFVAASIGLIGTVRENIALLDVYRNILIVTVVLTTAFVTFLVLLPSLGKAYVLANITPSVIAHYRDTPDMMKASERRASTLYLEGQIISAVLIGMLFILFIFYLIALTMSVRSEVRALSKVYTKYYKTVFYGQVRMTRRYQRLRKLKGASNTDDEHMAAIILGHQEPHGKTRRQRAPLSDSSPEKSAMST</sequence>
<feature type="transmembrane region" description="Helical" evidence="2">
    <location>
        <begin position="62"/>
        <end position="82"/>
    </location>
</feature>
<dbReference type="EnsemblMetazoa" id="ISCW001389-RA">
    <property type="protein sequence ID" value="ISCW001389-PA"/>
    <property type="gene ID" value="ISCW001389"/>
</dbReference>
<dbReference type="VEuPathDB" id="VectorBase:ISCI001389"/>
<dbReference type="HOGENOM" id="CLU_919141_0_0_1"/>
<accession>B7P6S5</accession>
<feature type="transmembrane region" description="Helical" evidence="2">
    <location>
        <begin position="94"/>
        <end position="123"/>
    </location>
</feature>
<gene>
    <name evidence="3" type="ORF">IscW_ISCW001389</name>
</gene>
<dbReference type="EMBL" id="ABJB010819675">
    <property type="status" value="NOT_ANNOTATED_CDS"/>
    <property type="molecule type" value="Genomic_DNA"/>
</dbReference>
<protein>
    <submittedName>
        <fullName evidence="3 4">Uncharacterized protein</fullName>
    </submittedName>
</protein>
<evidence type="ECO:0000256" key="2">
    <source>
        <dbReference type="SAM" id="Phobius"/>
    </source>
</evidence>
<evidence type="ECO:0000313" key="3">
    <source>
        <dbReference type="EMBL" id="EEC02297.1"/>
    </source>
</evidence>
<keyword evidence="5" id="KW-1185">Reference proteome</keyword>
<organism>
    <name type="scientific">Ixodes scapularis</name>
    <name type="common">Black-legged tick</name>
    <name type="synonym">Deer tick</name>
    <dbReference type="NCBI Taxonomy" id="6945"/>
    <lineage>
        <taxon>Eukaryota</taxon>
        <taxon>Metazoa</taxon>
        <taxon>Ecdysozoa</taxon>
        <taxon>Arthropoda</taxon>
        <taxon>Chelicerata</taxon>
        <taxon>Arachnida</taxon>
        <taxon>Acari</taxon>
        <taxon>Parasitiformes</taxon>
        <taxon>Ixodida</taxon>
        <taxon>Ixodoidea</taxon>
        <taxon>Ixodidae</taxon>
        <taxon>Ixodinae</taxon>
        <taxon>Ixodes</taxon>
    </lineage>
</organism>
<keyword evidence="2" id="KW-0812">Transmembrane</keyword>
<dbReference type="AlphaFoldDB" id="B7P6S5"/>
<evidence type="ECO:0000313" key="4">
    <source>
        <dbReference type="EnsemblMetazoa" id="ISCW001389-PA"/>
    </source>
</evidence>
<dbReference type="PaxDb" id="6945-B7P6S5"/>
<evidence type="ECO:0000313" key="5">
    <source>
        <dbReference type="Proteomes" id="UP000001555"/>
    </source>
</evidence>
<dbReference type="EMBL" id="DS647712">
    <property type="protein sequence ID" value="EEC02297.1"/>
    <property type="molecule type" value="Genomic_DNA"/>
</dbReference>
<evidence type="ECO:0000256" key="1">
    <source>
        <dbReference type="SAM" id="MobiDB-lite"/>
    </source>
</evidence>
<keyword evidence="2" id="KW-0472">Membrane</keyword>
<feature type="region of interest" description="Disordered" evidence="1">
    <location>
        <begin position="1"/>
        <end position="38"/>
    </location>
</feature>
<feature type="transmembrane region" description="Helical" evidence="2">
    <location>
        <begin position="200"/>
        <end position="219"/>
    </location>
</feature>
<feature type="region of interest" description="Disordered" evidence="1">
    <location>
        <begin position="275"/>
        <end position="303"/>
    </location>
</feature>
<reference evidence="4" key="2">
    <citation type="submission" date="2020-05" db="UniProtKB">
        <authorList>
            <consortium name="EnsemblMetazoa"/>
        </authorList>
    </citation>
    <scope>IDENTIFICATION</scope>
    <source>
        <strain evidence="4">wikel</strain>
    </source>
</reference>
<proteinExistence type="predicted"/>
<name>B7P6S5_IXOSC</name>
<keyword evidence="2" id="KW-1133">Transmembrane helix</keyword>
<dbReference type="VEuPathDB" id="VectorBase:ISCW001389"/>